<dbReference type="Proteomes" id="UP000691718">
    <property type="component" value="Unassembled WGS sequence"/>
</dbReference>
<proteinExistence type="predicted"/>
<dbReference type="AlphaFoldDB" id="A0A8S3XFV1"/>
<evidence type="ECO:0000313" key="1">
    <source>
        <dbReference type="EMBL" id="CAG5022843.1"/>
    </source>
</evidence>
<dbReference type="EMBL" id="CAJQZP010001149">
    <property type="protein sequence ID" value="CAG5022843.1"/>
    <property type="molecule type" value="Genomic_DNA"/>
</dbReference>
<evidence type="ECO:0000313" key="2">
    <source>
        <dbReference type="Proteomes" id="UP000691718"/>
    </source>
</evidence>
<comment type="caution">
    <text evidence="1">The sequence shown here is derived from an EMBL/GenBank/DDBJ whole genome shotgun (WGS) entry which is preliminary data.</text>
</comment>
<keyword evidence="2" id="KW-1185">Reference proteome</keyword>
<sequence length="73" mass="8297">MVEFIQSETNTVLKFDSHERRYIMGKNGVMALIKDFYYDPFKWSVVKSVGFFTVGIVIASECTGLEVMPAVPQ</sequence>
<dbReference type="OrthoDB" id="6016677at2759"/>
<organism evidence="1 2">
    <name type="scientific">Parnassius apollo</name>
    <name type="common">Apollo butterfly</name>
    <name type="synonym">Papilio apollo</name>
    <dbReference type="NCBI Taxonomy" id="110799"/>
    <lineage>
        <taxon>Eukaryota</taxon>
        <taxon>Metazoa</taxon>
        <taxon>Ecdysozoa</taxon>
        <taxon>Arthropoda</taxon>
        <taxon>Hexapoda</taxon>
        <taxon>Insecta</taxon>
        <taxon>Pterygota</taxon>
        <taxon>Neoptera</taxon>
        <taxon>Endopterygota</taxon>
        <taxon>Lepidoptera</taxon>
        <taxon>Glossata</taxon>
        <taxon>Ditrysia</taxon>
        <taxon>Papilionoidea</taxon>
        <taxon>Papilionidae</taxon>
        <taxon>Parnassiinae</taxon>
        <taxon>Parnassini</taxon>
        <taxon>Parnassius</taxon>
        <taxon>Parnassius</taxon>
    </lineage>
</organism>
<gene>
    <name evidence="1" type="ORF">PAPOLLO_LOCUS17824</name>
</gene>
<name>A0A8S3XFV1_PARAO</name>
<protein>
    <submittedName>
        <fullName evidence="1">(apollo) hypothetical protein</fullName>
    </submittedName>
</protein>
<accession>A0A8S3XFV1</accession>
<reference evidence="1" key="1">
    <citation type="submission" date="2021-04" db="EMBL/GenBank/DDBJ databases">
        <authorList>
            <person name="Tunstrom K."/>
        </authorList>
    </citation>
    <scope>NUCLEOTIDE SEQUENCE</scope>
</reference>